<evidence type="ECO:0000313" key="1">
    <source>
        <dbReference type="EMBL" id="KAH0740516.1"/>
    </source>
</evidence>
<accession>A0ABQ7U0M7</accession>
<sequence length="154" mass="16918">MSPPALLNNLNSAVITKDLSSGRVKGTGRIRHGLYILSDAVKNWSPTQKGIHVAATAKRKDKVDLWHMRGCFPFHGCPQLFPAAQGGVYQFKDLQLANYSFQHTDREIHVDEPPLVEAVDPPLVDANDVSINESVIPEDTPAGGDDIKVHMQLI</sequence>
<dbReference type="Proteomes" id="UP000826656">
    <property type="component" value="Unassembled WGS sequence"/>
</dbReference>
<evidence type="ECO:0000313" key="2">
    <source>
        <dbReference type="Proteomes" id="UP000826656"/>
    </source>
</evidence>
<organism evidence="1 2">
    <name type="scientific">Solanum tuberosum</name>
    <name type="common">Potato</name>
    <dbReference type="NCBI Taxonomy" id="4113"/>
    <lineage>
        <taxon>Eukaryota</taxon>
        <taxon>Viridiplantae</taxon>
        <taxon>Streptophyta</taxon>
        <taxon>Embryophyta</taxon>
        <taxon>Tracheophyta</taxon>
        <taxon>Spermatophyta</taxon>
        <taxon>Magnoliopsida</taxon>
        <taxon>eudicotyledons</taxon>
        <taxon>Gunneridae</taxon>
        <taxon>Pentapetalae</taxon>
        <taxon>asterids</taxon>
        <taxon>lamiids</taxon>
        <taxon>Solanales</taxon>
        <taxon>Solanaceae</taxon>
        <taxon>Solanoideae</taxon>
        <taxon>Solaneae</taxon>
        <taxon>Solanum</taxon>
    </lineage>
</organism>
<protein>
    <submittedName>
        <fullName evidence="1">Uncharacterized protein</fullName>
    </submittedName>
</protein>
<dbReference type="EMBL" id="JAIVGD010000026">
    <property type="protein sequence ID" value="KAH0740516.1"/>
    <property type="molecule type" value="Genomic_DNA"/>
</dbReference>
<reference evidence="1 2" key="1">
    <citation type="journal article" date="2021" name="bioRxiv">
        <title>Chromosome-scale and haplotype-resolved genome assembly of a tetraploid potato cultivar.</title>
        <authorList>
            <person name="Sun H."/>
            <person name="Jiao W.-B."/>
            <person name="Krause K."/>
            <person name="Campoy J.A."/>
            <person name="Goel M."/>
            <person name="Folz-Donahue K."/>
            <person name="Kukat C."/>
            <person name="Huettel B."/>
            <person name="Schneeberger K."/>
        </authorList>
    </citation>
    <scope>NUCLEOTIDE SEQUENCE [LARGE SCALE GENOMIC DNA]</scope>
    <source>
        <strain evidence="1">SolTubOtavaFocal</strain>
        <tissue evidence="1">Leaves</tissue>
    </source>
</reference>
<name>A0ABQ7U0M7_SOLTU</name>
<gene>
    <name evidence="1" type="ORF">KY290_033559</name>
</gene>
<proteinExistence type="predicted"/>
<comment type="caution">
    <text evidence="1">The sequence shown here is derived from an EMBL/GenBank/DDBJ whole genome shotgun (WGS) entry which is preliminary data.</text>
</comment>
<keyword evidence="2" id="KW-1185">Reference proteome</keyword>